<organism evidence="1 2">
    <name type="scientific">Polaribacter phage Danklef_1</name>
    <dbReference type="NCBI Taxonomy" id="2745646"/>
    <lineage>
        <taxon>Viruses</taxon>
        <taxon>Duplodnaviria</taxon>
        <taxon>Heunggongvirae</taxon>
        <taxon>Uroviricota</taxon>
        <taxon>Caudoviricetes</taxon>
        <taxon>Forsetiviridae</taxon>
        <taxon>Freyavirus</taxon>
        <taxon>Freyavirus danklef</taxon>
    </lineage>
</organism>
<sequence length="150" mass="17481">MKNREKGTELVNLLGLKYKDQSDKLVQNNMRLSTKLTAFIFMFEAYYDEYSQNQKEFIKLVNTAKLEQAQGDEVFLKQVNRATKNKLNKIKNQDARFLKFSKEFNGEFTKYFNDGKLEVSETLMDALDAFWDTVVKVDENTVSIDPAFCS</sequence>
<gene>
    <name evidence="1" type="ORF">Danklef1_45</name>
</gene>
<evidence type="ECO:0000313" key="2">
    <source>
        <dbReference type="Proteomes" id="UP000693794"/>
    </source>
</evidence>
<proteinExistence type="predicted"/>
<keyword evidence="2" id="KW-1185">Reference proteome</keyword>
<reference evidence="1" key="1">
    <citation type="submission" date="2020-07" db="EMBL/GenBank/DDBJ databases">
        <title>Highly diverse flavobacterial phages as mortality factor during North Sea spring blooms.</title>
        <authorList>
            <person name="Bartlau N."/>
            <person name="Wichels A."/>
            <person name="Krohne G."/>
            <person name="Adriaenssens E.M."/>
            <person name="Heins A."/>
            <person name="Fuchs B.M."/>
            <person name="Amann R."/>
            <person name="Moraru C."/>
        </authorList>
    </citation>
    <scope>NUCLEOTIDE SEQUENCE</scope>
</reference>
<accession>A0A8E4ZLV2</accession>
<evidence type="ECO:0000313" key="1">
    <source>
        <dbReference type="EMBL" id="QQV90527.1"/>
    </source>
</evidence>
<protein>
    <submittedName>
        <fullName evidence="1">Uncharacterized protein</fullName>
    </submittedName>
</protein>
<name>A0A8E4ZLV2_9CAUD</name>
<dbReference type="EMBL" id="MT732458">
    <property type="protein sequence ID" value="QQV90527.1"/>
    <property type="molecule type" value="Genomic_DNA"/>
</dbReference>
<dbReference type="Proteomes" id="UP000693794">
    <property type="component" value="Segment"/>
</dbReference>